<dbReference type="FunFam" id="3.20.20.80:FF:000023">
    <property type="entry name" value="heparanase-like protein 3"/>
    <property type="match status" value="1"/>
</dbReference>
<protein>
    <recommendedName>
        <fullName evidence="13">Heparanase-like protein 1</fullName>
    </recommendedName>
</protein>
<keyword evidence="6" id="KW-0472">Membrane</keyword>
<dbReference type="Proteomes" id="UP000188354">
    <property type="component" value="Chromosome LG15"/>
</dbReference>
<evidence type="ECO:0000256" key="6">
    <source>
        <dbReference type="ARBA" id="ARBA00023136"/>
    </source>
</evidence>
<evidence type="ECO:0000256" key="2">
    <source>
        <dbReference type="ARBA" id="ARBA00009800"/>
    </source>
</evidence>
<name>A0A4P1QXN2_LUPAN</name>
<evidence type="ECO:0000313" key="11">
    <source>
        <dbReference type="EMBL" id="OIV97185.1"/>
    </source>
</evidence>
<dbReference type="Pfam" id="PF03662">
    <property type="entry name" value="Glyco_hydro_79n"/>
    <property type="match status" value="1"/>
</dbReference>
<evidence type="ECO:0000256" key="7">
    <source>
        <dbReference type="ARBA" id="ARBA00023180"/>
    </source>
</evidence>
<keyword evidence="8" id="KW-0458">Lysosome</keyword>
<dbReference type="EMBL" id="CM007375">
    <property type="protein sequence ID" value="OIV97185.1"/>
    <property type="molecule type" value="Genomic_DNA"/>
</dbReference>
<dbReference type="GO" id="GO:0005765">
    <property type="term" value="C:lysosomal membrane"/>
    <property type="evidence" value="ECO:0007669"/>
    <property type="project" value="UniProtKB-SubCell"/>
</dbReference>
<keyword evidence="3" id="KW-0964">Secreted</keyword>
<dbReference type="GO" id="GO:0004566">
    <property type="term" value="F:beta-glucuronidase activity"/>
    <property type="evidence" value="ECO:0007669"/>
    <property type="project" value="TreeGrafter"/>
</dbReference>
<dbReference type="Gene3D" id="3.20.20.80">
    <property type="entry name" value="Glycosidases"/>
    <property type="match status" value="1"/>
</dbReference>
<keyword evidence="4" id="KW-0732">Signal</keyword>
<keyword evidence="7" id="KW-0325">Glycoprotein</keyword>
<comment type="similarity">
    <text evidence="2">Belongs to the glycosyl hydrolase 79 family.</text>
</comment>
<reference evidence="11 12" key="1">
    <citation type="journal article" date="2017" name="Plant Biotechnol. J.">
        <title>A comprehensive draft genome sequence for lupin (Lupinus angustifolius), an emerging health food: insights into plant-microbe interactions and legume evolution.</title>
        <authorList>
            <person name="Hane J.K."/>
            <person name="Ming Y."/>
            <person name="Kamphuis L.G."/>
            <person name="Nelson M.N."/>
            <person name="Garg G."/>
            <person name="Atkins C.A."/>
            <person name="Bayer P.E."/>
            <person name="Bravo A."/>
            <person name="Bringans S."/>
            <person name="Cannon S."/>
            <person name="Edwards D."/>
            <person name="Foley R."/>
            <person name="Gao L.L."/>
            <person name="Harrison M.J."/>
            <person name="Huang W."/>
            <person name="Hurgobin B."/>
            <person name="Li S."/>
            <person name="Liu C.W."/>
            <person name="McGrath A."/>
            <person name="Morahan G."/>
            <person name="Murray J."/>
            <person name="Weller J."/>
            <person name="Jian J."/>
            <person name="Singh K.B."/>
        </authorList>
    </citation>
    <scope>NUCLEOTIDE SEQUENCE [LARGE SCALE GENOMIC DNA]</scope>
    <source>
        <strain evidence="12">cv. Tanjil</strain>
        <tissue evidence="11">Whole plant</tissue>
    </source>
</reference>
<gene>
    <name evidence="11" type="ORF">TanjilG_28936</name>
</gene>
<comment type="subcellular location">
    <subcellularLocation>
        <location evidence="9">Lysosome membrane</location>
        <topology evidence="9">Peripheral membrane protein</topology>
    </subcellularLocation>
    <subcellularLocation>
        <location evidence="1">Secreted</location>
    </subcellularLocation>
</comment>
<evidence type="ECO:0000256" key="3">
    <source>
        <dbReference type="ARBA" id="ARBA00022525"/>
    </source>
</evidence>
<dbReference type="PANTHER" id="PTHR14363">
    <property type="entry name" value="HEPARANASE-RELATED"/>
    <property type="match status" value="1"/>
</dbReference>
<comment type="function">
    <text evidence="10">Endoglycosidase which is a cell surface and extracellular matrix-degrading enzyme. Cleaves heparan sulfate proteoglycans (HSPGs) into heparan sulfate side chains and core proteoglycans.</text>
</comment>
<evidence type="ECO:0000256" key="4">
    <source>
        <dbReference type="ARBA" id="ARBA00022729"/>
    </source>
</evidence>
<proteinExistence type="inferred from homology"/>
<dbReference type="Gramene" id="OIV97185">
    <property type="protein sequence ID" value="OIV97185"/>
    <property type="gene ID" value="TanjilG_28936"/>
</dbReference>
<organism evidence="11 12">
    <name type="scientific">Lupinus angustifolius</name>
    <name type="common">Narrow-leaved blue lupine</name>
    <dbReference type="NCBI Taxonomy" id="3871"/>
    <lineage>
        <taxon>Eukaryota</taxon>
        <taxon>Viridiplantae</taxon>
        <taxon>Streptophyta</taxon>
        <taxon>Embryophyta</taxon>
        <taxon>Tracheophyta</taxon>
        <taxon>Spermatophyta</taxon>
        <taxon>Magnoliopsida</taxon>
        <taxon>eudicotyledons</taxon>
        <taxon>Gunneridae</taxon>
        <taxon>Pentapetalae</taxon>
        <taxon>rosids</taxon>
        <taxon>fabids</taxon>
        <taxon>Fabales</taxon>
        <taxon>Fabaceae</taxon>
        <taxon>Papilionoideae</taxon>
        <taxon>50 kb inversion clade</taxon>
        <taxon>genistoids sensu lato</taxon>
        <taxon>core genistoids</taxon>
        <taxon>Genisteae</taxon>
        <taxon>Lupinus</taxon>
    </lineage>
</organism>
<evidence type="ECO:0000256" key="1">
    <source>
        <dbReference type="ARBA" id="ARBA00004613"/>
    </source>
</evidence>
<evidence type="ECO:0000256" key="9">
    <source>
        <dbReference type="ARBA" id="ARBA00023765"/>
    </source>
</evidence>
<evidence type="ECO:0008006" key="13">
    <source>
        <dbReference type="Google" id="ProtNLM"/>
    </source>
</evidence>
<dbReference type="GO" id="GO:0009505">
    <property type="term" value="C:plant-type cell wall"/>
    <property type="evidence" value="ECO:0007669"/>
    <property type="project" value="TreeGrafter"/>
</dbReference>
<dbReference type="AlphaFoldDB" id="A0A4P1QXN2"/>
<sequence length="600" mass="67100">MSEERKSKCCPQLNCVSIIDVPKIKLKIGDRKGASTNYFGLVVVGLDAATIDPLMGFHFILFLVSVSLRVRATLSQDIAHGSLQVHGTEAKAETGDNFICATIDWWPHDKCDYSHCPWGYSSVVNLDLTHPFLAKAIQALKPLRIRLGGSLQDQVVYDVGSLESPCHPFQKMKDGLFGFSKGCLHMKRWDELHHFFNETGAIVTFGLNALRGKHQISHHVWDGQWDPGNTYDFIKYTISKGYKIDSWELGNELSGKGIGASVGVAQYGKDLIKLKQILDALYENSNFKPLLVAPGGFYQKEWYDKLLQVSGSGIINVLTHHLYNLGPGSDAHLEQKILDPVRLSKIESIFSNLTETIQKHGPWTSAWVGEAGGAYNSGGRYVSNTFVNSFCALLWHRLMGKTVLEVSTDVSSPFLRTYAHCSKDRGKSRHNGKAFPCDLEVMNSNLRNHLFAYEDKTAYIYLPLPHSGGVTLLLINLSNQTHFILTVESHLIEGNEVTKSIHKENSFFENLKNVFSWVGTKGSEVTFREEYHLTPKDDYLRSQTMVLNGIPLQLTNKGDIPTLEPVLSNVHSPVYIAPLSFAFIVYPNFDAPACARHRKL</sequence>
<dbReference type="GO" id="GO:0005576">
    <property type="term" value="C:extracellular region"/>
    <property type="evidence" value="ECO:0007669"/>
    <property type="project" value="UniProtKB-SubCell"/>
</dbReference>
<evidence type="ECO:0000256" key="10">
    <source>
        <dbReference type="ARBA" id="ARBA00055929"/>
    </source>
</evidence>
<evidence type="ECO:0000313" key="12">
    <source>
        <dbReference type="Proteomes" id="UP000188354"/>
    </source>
</evidence>
<keyword evidence="5" id="KW-0378">Hydrolase</keyword>
<evidence type="ECO:0000256" key="8">
    <source>
        <dbReference type="ARBA" id="ARBA00023228"/>
    </source>
</evidence>
<keyword evidence="12" id="KW-1185">Reference proteome</keyword>
<dbReference type="InterPro" id="IPR017853">
    <property type="entry name" value="GH"/>
</dbReference>
<dbReference type="SUPFAM" id="SSF51445">
    <property type="entry name" value="(Trans)glycosidases"/>
    <property type="match status" value="1"/>
</dbReference>
<evidence type="ECO:0000256" key="5">
    <source>
        <dbReference type="ARBA" id="ARBA00022801"/>
    </source>
</evidence>
<accession>A0A4P1QXN2</accession>
<dbReference type="InterPro" id="IPR005199">
    <property type="entry name" value="Glyco_hydro_79"/>
</dbReference>
<dbReference type="PANTHER" id="PTHR14363:SF31">
    <property type="entry name" value="GLYCOSIDE HYDROLASE FAMILY 79 AMINO-TERMINAL DOMAIN PROTEIN"/>
    <property type="match status" value="1"/>
</dbReference>